<organism evidence="2 3">
    <name type="scientific">Natrinema salsiterrestre</name>
    <dbReference type="NCBI Taxonomy" id="2950540"/>
    <lineage>
        <taxon>Archaea</taxon>
        <taxon>Methanobacteriati</taxon>
        <taxon>Methanobacteriota</taxon>
        <taxon>Stenosarchaea group</taxon>
        <taxon>Halobacteria</taxon>
        <taxon>Halobacteriales</taxon>
        <taxon>Natrialbaceae</taxon>
        <taxon>Natrinema</taxon>
    </lineage>
</organism>
<dbReference type="AlphaFoldDB" id="A0A9Q4KXR9"/>
<evidence type="ECO:0000313" key="2">
    <source>
        <dbReference type="EMBL" id="MDF9745493.1"/>
    </source>
</evidence>
<comment type="caution">
    <text evidence="2">The sequence shown here is derived from an EMBL/GenBank/DDBJ whole genome shotgun (WGS) entry which is preliminary data.</text>
</comment>
<reference evidence="2" key="1">
    <citation type="submission" date="2022-06" db="EMBL/GenBank/DDBJ databases">
        <title>Natrinema sp. a new haloarchaeum isolate from saline soil.</title>
        <authorList>
            <person name="Strakova D."/>
            <person name="Galisteo C."/>
            <person name="Sanchez-Porro C."/>
            <person name="Ventosa A."/>
        </authorList>
    </citation>
    <scope>NUCLEOTIDE SEQUENCE</scope>
    <source>
        <strain evidence="2">S1CR25-10</strain>
    </source>
</reference>
<protein>
    <submittedName>
        <fullName evidence="2">Uncharacterized protein</fullName>
    </submittedName>
</protein>
<proteinExistence type="predicted"/>
<sequence>MRGRFGPAAYFPDRPPTGWEVSSGVAAGALVALQFVTASVSWPELVLGFLAAAVALGPVATTSLGKRIGEWFREIGVGGRATVFVLFAVVVVLLGLSKTIPPVLLDGVFTGGLLAGFLYTVAHLAWAGEVSGWTTDGETTD</sequence>
<gene>
    <name evidence="2" type="ORF">NDI89_07830</name>
</gene>
<evidence type="ECO:0000313" key="3">
    <source>
        <dbReference type="Proteomes" id="UP001154061"/>
    </source>
</evidence>
<name>A0A9Q4KXR9_9EURY</name>
<feature type="transmembrane region" description="Helical" evidence="1">
    <location>
        <begin position="46"/>
        <end position="65"/>
    </location>
</feature>
<keyword evidence="3" id="KW-1185">Reference proteome</keyword>
<keyword evidence="1" id="KW-1133">Transmembrane helix</keyword>
<feature type="transmembrane region" description="Helical" evidence="1">
    <location>
        <begin position="77"/>
        <end position="96"/>
    </location>
</feature>
<dbReference type="RefSeq" id="WP_277520978.1">
    <property type="nucleotide sequence ID" value="NZ_JAMQOT010000002.1"/>
</dbReference>
<keyword evidence="1" id="KW-0472">Membrane</keyword>
<dbReference type="Proteomes" id="UP001154061">
    <property type="component" value="Unassembled WGS sequence"/>
</dbReference>
<keyword evidence="1" id="KW-0812">Transmembrane</keyword>
<evidence type="ECO:0000256" key="1">
    <source>
        <dbReference type="SAM" id="Phobius"/>
    </source>
</evidence>
<dbReference type="EMBL" id="JAMQOT010000002">
    <property type="protein sequence ID" value="MDF9745493.1"/>
    <property type="molecule type" value="Genomic_DNA"/>
</dbReference>
<accession>A0A9Q4KXR9</accession>
<feature type="transmembrane region" description="Helical" evidence="1">
    <location>
        <begin position="108"/>
        <end position="126"/>
    </location>
</feature>